<protein>
    <submittedName>
        <fullName evidence="1">Carboxypeptidase-like regulatory domain-containing protein</fullName>
    </submittedName>
</protein>
<dbReference type="EMBL" id="CP094534">
    <property type="protein sequence ID" value="UOE33937.1"/>
    <property type="molecule type" value="Genomic_DNA"/>
</dbReference>
<organism evidence="1 2">
    <name type="scientific">Hymenobacter monticola</name>
    <dbReference type="NCBI Taxonomy" id="1705399"/>
    <lineage>
        <taxon>Bacteria</taxon>
        <taxon>Pseudomonadati</taxon>
        <taxon>Bacteroidota</taxon>
        <taxon>Cytophagia</taxon>
        <taxon>Cytophagales</taxon>
        <taxon>Hymenobacteraceae</taxon>
        <taxon>Hymenobacter</taxon>
    </lineage>
</organism>
<dbReference type="Proteomes" id="UP000831390">
    <property type="component" value="Chromosome"/>
</dbReference>
<gene>
    <name evidence="1" type="ORF">MTP16_22840</name>
</gene>
<sequence length="429" mass="48139">MVSPLRSAAEDVVRLTTSIFAAVRCCPAFLLLLAVLLPGLVRAQSSLSGVVQDSVTHAPLAFASVFLANTTLGVTTTEQGTFTFPKVPAGTYDVVGSYVGYRLAKQSVTVGTAPQQLTLRLGPLANRLGEVVVRPNPHRADDYRKFVELFLGRSTFSQQCRIRNPDDVLVDFDVEKNELTASAYKFVQVDNQALGYRIKYYGLQFNTNFTRRVVSFYGQPVFEEMTGSARQQRRWEANRAKAYYGSVTHFLQSVHDGDLDGAGFLAQRLRIVPNKHFPRADSLRRQLLRERMGAAFSRAEQDSLARWAKVPRAFSMLYTKPRPLDSLRRVSPDGQHVFLRFVDHLQVSYLREGPDPNYQIRTLLPTNAPLPPSDRQVSQLALMVPEIEIQPNGQLANPLAVFTDEYWGFEKMGEFLPVNYRPPVLPAAK</sequence>
<name>A0ABY4B471_9BACT</name>
<evidence type="ECO:0000313" key="2">
    <source>
        <dbReference type="Proteomes" id="UP000831390"/>
    </source>
</evidence>
<dbReference type="InterPro" id="IPR008969">
    <property type="entry name" value="CarboxyPept-like_regulatory"/>
</dbReference>
<evidence type="ECO:0000313" key="1">
    <source>
        <dbReference type="EMBL" id="UOE33937.1"/>
    </source>
</evidence>
<reference evidence="1 2" key="1">
    <citation type="submission" date="2022-03" db="EMBL/GenBank/DDBJ databases">
        <title>Hymenobactersp. isolated from the air.</title>
        <authorList>
            <person name="Won M."/>
            <person name="Kwon S.-W."/>
        </authorList>
    </citation>
    <scope>NUCLEOTIDE SEQUENCE [LARGE SCALE GENOMIC DNA]</scope>
    <source>
        <strain evidence="1 2">KACC 22596</strain>
    </source>
</reference>
<dbReference type="Gene3D" id="2.60.40.1120">
    <property type="entry name" value="Carboxypeptidase-like, regulatory domain"/>
    <property type="match status" value="1"/>
</dbReference>
<keyword evidence="2" id="KW-1185">Reference proteome</keyword>
<dbReference type="SUPFAM" id="SSF49464">
    <property type="entry name" value="Carboxypeptidase regulatory domain-like"/>
    <property type="match status" value="1"/>
</dbReference>
<accession>A0ABY4B471</accession>
<proteinExistence type="predicted"/>
<dbReference type="Pfam" id="PF13715">
    <property type="entry name" value="CarbopepD_reg_2"/>
    <property type="match status" value="1"/>
</dbReference>
<dbReference type="RefSeq" id="WP_243514454.1">
    <property type="nucleotide sequence ID" value="NZ_CP094534.1"/>
</dbReference>